<feature type="domain" description="AAA+ ATPase" evidence="8">
    <location>
        <begin position="69"/>
        <end position="185"/>
    </location>
</feature>
<dbReference type="InterPro" id="IPR032423">
    <property type="entry name" value="AAA_assoc_2"/>
</dbReference>
<comment type="similarity">
    <text evidence="2">Belongs to the AAA ATPase family. RarA/MGS1/WRNIP1 subfamily.</text>
</comment>
<dbReference type="InterPro" id="IPR003593">
    <property type="entry name" value="AAA+_ATPase"/>
</dbReference>
<dbReference type="CDD" id="cd00009">
    <property type="entry name" value="AAA"/>
    <property type="match status" value="1"/>
</dbReference>
<dbReference type="GO" id="GO:0016887">
    <property type="term" value="F:ATP hydrolysis activity"/>
    <property type="evidence" value="ECO:0007669"/>
    <property type="project" value="InterPro"/>
</dbReference>
<feature type="compositionally biased region" description="Basic and acidic residues" evidence="7">
    <location>
        <begin position="9"/>
        <end position="28"/>
    </location>
</feature>
<name>A0A371WZE9_9HYPH</name>
<dbReference type="InterPro" id="IPR008921">
    <property type="entry name" value="DNA_pol3_clamp-load_cplx_C"/>
</dbReference>
<accession>A0A371WZE9</accession>
<keyword evidence="4" id="KW-0235">DNA replication</keyword>
<dbReference type="SUPFAM" id="SSF48019">
    <property type="entry name" value="post-AAA+ oligomerization domain-like"/>
    <property type="match status" value="1"/>
</dbReference>
<evidence type="ECO:0000256" key="1">
    <source>
        <dbReference type="ARBA" id="ARBA00002393"/>
    </source>
</evidence>
<gene>
    <name evidence="9" type="ORF">DYI37_16100</name>
</gene>
<dbReference type="Gene3D" id="1.10.3710.10">
    <property type="entry name" value="DNA polymerase III clamp loader subunits, C-terminal domain"/>
    <property type="match status" value="1"/>
</dbReference>
<dbReference type="SMART" id="SM00382">
    <property type="entry name" value="AAA"/>
    <property type="match status" value="1"/>
</dbReference>
<dbReference type="OrthoDB" id="9778364at2"/>
<dbReference type="GO" id="GO:0006261">
    <property type="term" value="P:DNA-templated DNA replication"/>
    <property type="evidence" value="ECO:0007669"/>
    <property type="project" value="TreeGrafter"/>
</dbReference>
<evidence type="ECO:0000256" key="7">
    <source>
        <dbReference type="SAM" id="MobiDB-lite"/>
    </source>
</evidence>
<dbReference type="AlphaFoldDB" id="A0A371WZE9"/>
<keyword evidence="10" id="KW-1185">Reference proteome</keyword>
<comment type="caution">
    <text evidence="9">The sequence shown here is derived from an EMBL/GenBank/DDBJ whole genome shotgun (WGS) entry which is preliminary data.</text>
</comment>
<dbReference type="InterPro" id="IPR027417">
    <property type="entry name" value="P-loop_NTPase"/>
</dbReference>
<dbReference type="SUPFAM" id="SSF52540">
    <property type="entry name" value="P-loop containing nucleoside triphosphate hydrolases"/>
    <property type="match status" value="1"/>
</dbReference>
<evidence type="ECO:0000256" key="5">
    <source>
        <dbReference type="ARBA" id="ARBA00022741"/>
    </source>
</evidence>
<evidence type="ECO:0000256" key="6">
    <source>
        <dbReference type="ARBA" id="ARBA00022840"/>
    </source>
</evidence>
<dbReference type="GO" id="GO:0005524">
    <property type="term" value="F:ATP binding"/>
    <property type="evidence" value="ECO:0007669"/>
    <property type="project" value="UniProtKB-KW"/>
</dbReference>
<sequence length="453" mass="49948">MADLFGEPEPERGARTRETETRGARDPARNTARRPLADRLRPLSLPDVVGQDHLTGEGGVLSRMLASGNLGSMIFWGPPGTGKTTVARLLANDSDYAFDQISAIFSGVADLKKVFEAARLRRSNGRPTLLFVDEIHRFNRAQQDSFLPVMEDGTVVLVGATTENPSFELNAALLSRARVLTFKPHDAASLAALLERAEESEGRPLPLDAEARQVLLRMADGDGRAVLSLAEEIWRAAGEGEIFDAAVLQEIVQRRAPVYDKGQDGHYNLISALHKSVRGSDPDAALYWLCRMLDAGEDPLYLGRRLVRMASEDIGLADPHALRVALAAKDAYDYLGSPEGELALAEATVYLAAAPKSNAVYVAYKAAMRSAKANGSLLPPRHILNAPTKLMKEEGYGSGYRYDHDEPDAFSGQDYFPEEMGRESYYRPTPYGREEWIGNRLSHLRELRARRDR</sequence>
<dbReference type="Pfam" id="PF12002">
    <property type="entry name" value="MgsA_C"/>
    <property type="match status" value="1"/>
</dbReference>
<dbReference type="PANTHER" id="PTHR13779">
    <property type="entry name" value="WERNER HELICASE-INTERACTING PROTEIN 1 FAMILY MEMBER"/>
    <property type="match status" value="1"/>
</dbReference>
<dbReference type="EMBL" id="QURL01000007">
    <property type="protein sequence ID" value="RFC62353.1"/>
    <property type="molecule type" value="Genomic_DNA"/>
</dbReference>
<evidence type="ECO:0000256" key="2">
    <source>
        <dbReference type="ARBA" id="ARBA00008959"/>
    </source>
</evidence>
<dbReference type="Pfam" id="PF00004">
    <property type="entry name" value="AAA"/>
    <property type="match status" value="1"/>
</dbReference>
<evidence type="ECO:0000313" key="10">
    <source>
        <dbReference type="Proteomes" id="UP000264310"/>
    </source>
</evidence>
<evidence type="ECO:0000256" key="3">
    <source>
        <dbReference type="ARBA" id="ARBA00020776"/>
    </source>
</evidence>
<dbReference type="GO" id="GO:0017116">
    <property type="term" value="F:single-stranded DNA helicase activity"/>
    <property type="evidence" value="ECO:0007669"/>
    <property type="project" value="TreeGrafter"/>
</dbReference>
<dbReference type="GO" id="GO:0000731">
    <property type="term" value="P:DNA synthesis involved in DNA repair"/>
    <property type="evidence" value="ECO:0007669"/>
    <property type="project" value="TreeGrafter"/>
</dbReference>
<dbReference type="InterPro" id="IPR003959">
    <property type="entry name" value="ATPase_AAA_core"/>
</dbReference>
<dbReference type="Gene3D" id="1.20.272.10">
    <property type="match status" value="1"/>
</dbReference>
<dbReference type="GO" id="GO:0003677">
    <property type="term" value="F:DNA binding"/>
    <property type="evidence" value="ECO:0007669"/>
    <property type="project" value="InterPro"/>
</dbReference>
<dbReference type="FunFam" id="3.40.50.300:FF:000137">
    <property type="entry name" value="Replication-associated recombination protein A"/>
    <property type="match status" value="1"/>
</dbReference>
<dbReference type="FunFam" id="1.20.272.10:FF:000001">
    <property type="entry name" value="Putative AAA family ATPase"/>
    <property type="match status" value="1"/>
</dbReference>
<comment type="function">
    <text evidence="1">DNA-dependent ATPase that plays important roles in cellular responses to stalled DNA replication processes.</text>
</comment>
<keyword evidence="5" id="KW-0547">Nucleotide-binding</keyword>
<keyword evidence="6" id="KW-0067">ATP-binding</keyword>
<dbReference type="Gene3D" id="3.40.50.300">
    <property type="entry name" value="P-loop containing nucleotide triphosphate hydrolases"/>
    <property type="match status" value="1"/>
</dbReference>
<dbReference type="InterPro" id="IPR021886">
    <property type="entry name" value="MgsA_C"/>
</dbReference>
<dbReference type="Pfam" id="PF16193">
    <property type="entry name" value="AAA_assoc_2"/>
    <property type="match status" value="1"/>
</dbReference>
<dbReference type="RefSeq" id="WP_116684294.1">
    <property type="nucleotide sequence ID" value="NZ_QURL01000007.1"/>
</dbReference>
<dbReference type="Proteomes" id="UP000264310">
    <property type="component" value="Unassembled WGS sequence"/>
</dbReference>
<protein>
    <recommendedName>
        <fullName evidence="3">Replication-associated recombination protein A</fullName>
    </recommendedName>
</protein>
<dbReference type="PANTHER" id="PTHR13779:SF7">
    <property type="entry name" value="ATPASE WRNIP1"/>
    <property type="match status" value="1"/>
</dbReference>
<feature type="region of interest" description="Disordered" evidence="7">
    <location>
        <begin position="1"/>
        <end position="37"/>
    </location>
</feature>
<evidence type="ECO:0000313" key="9">
    <source>
        <dbReference type="EMBL" id="RFC62353.1"/>
    </source>
</evidence>
<dbReference type="InterPro" id="IPR051314">
    <property type="entry name" value="AAA_ATPase_RarA/MGS1/WRNIP1"/>
</dbReference>
<organism evidence="9 10">
    <name type="scientific">Fulvimarina endophytica</name>
    <dbReference type="NCBI Taxonomy" id="2293836"/>
    <lineage>
        <taxon>Bacteria</taxon>
        <taxon>Pseudomonadati</taxon>
        <taxon>Pseudomonadota</taxon>
        <taxon>Alphaproteobacteria</taxon>
        <taxon>Hyphomicrobiales</taxon>
        <taxon>Aurantimonadaceae</taxon>
        <taxon>Fulvimarina</taxon>
    </lineage>
</organism>
<evidence type="ECO:0000259" key="8">
    <source>
        <dbReference type="SMART" id="SM00382"/>
    </source>
</evidence>
<evidence type="ECO:0000256" key="4">
    <source>
        <dbReference type="ARBA" id="ARBA00022705"/>
    </source>
</evidence>
<dbReference type="CDD" id="cd18139">
    <property type="entry name" value="HLD_clamp_RarA"/>
    <property type="match status" value="1"/>
</dbReference>
<dbReference type="GO" id="GO:0008047">
    <property type="term" value="F:enzyme activator activity"/>
    <property type="evidence" value="ECO:0007669"/>
    <property type="project" value="TreeGrafter"/>
</dbReference>
<reference evidence="9 10" key="1">
    <citation type="submission" date="2018-08" db="EMBL/GenBank/DDBJ databases">
        <title>Fulvimarina sp. 85, whole genome shotgun sequence.</title>
        <authorList>
            <person name="Tuo L."/>
        </authorList>
    </citation>
    <scope>NUCLEOTIDE SEQUENCE [LARGE SCALE GENOMIC DNA]</scope>
    <source>
        <strain evidence="9 10">85</strain>
    </source>
</reference>
<proteinExistence type="inferred from homology"/>